<evidence type="ECO:0000256" key="1">
    <source>
        <dbReference type="SAM" id="MobiDB-lite"/>
    </source>
</evidence>
<feature type="chain" id="PRO_5016426669" evidence="2">
    <location>
        <begin position="26"/>
        <end position="301"/>
    </location>
</feature>
<evidence type="ECO:0000313" key="5">
    <source>
        <dbReference type="Proteomes" id="UP000247523"/>
    </source>
</evidence>
<dbReference type="InterPro" id="IPR035940">
    <property type="entry name" value="CAP_sf"/>
</dbReference>
<protein>
    <submittedName>
        <fullName evidence="4">Uncharacterized protein YkwD</fullName>
    </submittedName>
</protein>
<gene>
    <name evidence="4" type="ORF">C8E03_10382</name>
</gene>
<dbReference type="RefSeq" id="WP_242993446.1">
    <property type="nucleotide sequence ID" value="NZ_QICS01000003.1"/>
</dbReference>
<dbReference type="Pfam" id="PF00188">
    <property type="entry name" value="CAP"/>
    <property type="match status" value="1"/>
</dbReference>
<feature type="domain" description="SCP" evidence="3">
    <location>
        <begin position="185"/>
        <end position="299"/>
    </location>
</feature>
<dbReference type="SUPFAM" id="SSF55797">
    <property type="entry name" value="PR-1-like"/>
    <property type="match status" value="1"/>
</dbReference>
<dbReference type="Proteomes" id="UP000247523">
    <property type="component" value="Unassembled WGS sequence"/>
</dbReference>
<keyword evidence="2" id="KW-0732">Signal</keyword>
<dbReference type="PANTHER" id="PTHR31157">
    <property type="entry name" value="SCP DOMAIN-CONTAINING PROTEIN"/>
    <property type="match status" value="1"/>
</dbReference>
<evidence type="ECO:0000256" key="2">
    <source>
        <dbReference type="SAM" id="SignalP"/>
    </source>
</evidence>
<evidence type="ECO:0000259" key="3">
    <source>
        <dbReference type="Pfam" id="PF00188"/>
    </source>
</evidence>
<proteinExistence type="predicted"/>
<dbReference type="PANTHER" id="PTHR31157:SF1">
    <property type="entry name" value="SCP DOMAIN-CONTAINING PROTEIN"/>
    <property type="match status" value="1"/>
</dbReference>
<evidence type="ECO:0000313" key="4">
    <source>
        <dbReference type="EMBL" id="PXV91525.1"/>
    </source>
</evidence>
<name>A0A318EN56_9FIRM</name>
<comment type="caution">
    <text evidence="4">The sequence shown here is derived from an EMBL/GenBank/DDBJ whole genome shotgun (WGS) entry which is preliminary data.</text>
</comment>
<feature type="signal peptide" evidence="2">
    <location>
        <begin position="1"/>
        <end position="25"/>
    </location>
</feature>
<dbReference type="AlphaFoldDB" id="A0A318EN56"/>
<dbReference type="CDD" id="cd05379">
    <property type="entry name" value="CAP_bacterial"/>
    <property type="match status" value="1"/>
</dbReference>
<feature type="region of interest" description="Disordered" evidence="1">
    <location>
        <begin position="149"/>
        <end position="177"/>
    </location>
</feature>
<dbReference type="InterPro" id="IPR014044">
    <property type="entry name" value="CAP_dom"/>
</dbReference>
<sequence length="301" mass="32169">MKKIMALGMMAITITANLAPMTVNAAGACSYNQCYGSNNAVVISGSCSSLDDVKAKLQEAGINGSCADLTKVLGQQNCGVDAAQSNCNSNSSCITNDCTQSSACSNNVLSDYIQSEETSQSCNQTANTSADDVQEIDTKDQTVEEVIAEDSSKDTTTVTTPEETKDTTTTDQTTTSNSSYAQQVVDLVNVERAKEGLAALTIDTNVEKAAMVRANEIQTKFEHVRPDGSGFVTALKEQNVTYKGAGENIAWGQKTPEEVVTAWMNSPGHRANIMNKNYVHIGVGNLQNSSGTQYWVQLFTY</sequence>
<accession>A0A318EN56</accession>
<organism evidence="4 5">
    <name type="scientific">Lachnotalea glycerini</name>
    <dbReference type="NCBI Taxonomy" id="1763509"/>
    <lineage>
        <taxon>Bacteria</taxon>
        <taxon>Bacillati</taxon>
        <taxon>Bacillota</taxon>
        <taxon>Clostridia</taxon>
        <taxon>Lachnospirales</taxon>
        <taxon>Lachnospiraceae</taxon>
        <taxon>Lachnotalea</taxon>
    </lineage>
</organism>
<dbReference type="EMBL" id="QICS01000003">
    <property type="protein sequence ID" value="PXV91525.1"/>
    <property type="molecule type" value="Genomic_DNA"/>
</dbReference>
<dbReference type="Gene3D" id="3.40.33.10">
    <property type="entry name" value="CAP"/>
    <property type="match status" value="1"/>
</dbReference>
<dbReference type="PROSITE" id="PS51257">
    <property type="entry name" value="PROKAR_LIPOPROTEIN"/>
    <property type="match status" value="1"/>
</dbReference>
<reference evidence="4 5" key="1">
    <citation type="submission" date="2018-05" db="EMBL/GenBank/DDBJ databases">
        <title>Genomic Encyclopedia of Type Strains, Phase IV (KMG-IV): sequencing the most valuable type-strain genomes for metagenomic binning, comparative biology and taxonomic classification.</title>
        <authorList>
            <person name="Goeker M."/>
        </authorList>
    </citation>
    <scope>NUCLEOTIDE SEQUENCE [LARGE SCALE GENOMIC DNA]</scope>
    <source>
        <strain evidence="4 5">DSM 28816</strain>
    </source>
</reference>